<dbReference type="AlphaFoldDB" id="A0A409V9T5"/>
<feature type="compositionally biased region" description="Pro residues" evidence="1">
    <location>
        <begin position="611"/>
        <end position="620"/>
    </location>
</feature>
<keyword evidence="3" id="KW-1185">Reference proteome</keyword>
<name>A0A409V9T5_9AGAR</name>
<protein>
    <submittedName>
        <fullName evidence="2">Uncharacterized protein</fullName>
    </submittedName>
</protein>
<dbReference type="EMBL" id="NHTK01006120">
    <property type="protein sequence ID" value="PPQ63534.1"/>
    <property type="molecule type" value="Genomic_DNA"/>
</dbReference>
<dbReference type="Proteomes" id="UP000284842">
    <property type="component" value="Unassembled WGS sequence"/>
</dbReference>
<gene>
    <name evidence="2" type="ORF">CVT24_004762</name>
</gene>
<evidence type="ECO:0000256" key="1">
    <source>
        <dbReference type="SAM" id="MobiDB-lite"/>
    </source>
</evidence>
<feature type="compositionally biased region" description="Polar residues" evidence="1">
    <location>
        <begin position="73"/>
        <end position="83"/>
    </location>
</feature>
<feature type="compositionally biased region" description="Low complexity" evidence="1">
    <location>
        <begin position="520"/>
        <end position="534"/>
    </location>
</feature>
<feature type="region of interest" description="Disordered" evidence="1">
    <location>
        <begin position="606"/>
        <end position="632"/>
    </location>
</feature>
<feature type="region of interest" description="Disordered" evidence="1">
    <location>
        <begin position="73"/>
        <end position="92"/>
    </location>
</feature>
<evidence type="ECO:0000313" key="3">
    <source>
        <dbReference type="Proteomes" id="UP000284842"/>
    </source>
</evidence>
<sequence>MSMDNEYDHVPGDIADLDVNWEATLGPSERSEPSNVLQQPVSPGARSTASSYEVEEMDDIMIAAFDRADQEINATSSSDNSGRSVEGPTAPPNIDGDFASAQFIILPFRVVNHAAMQITFNPPLGQRTRITNISASTSHATVTLTFTAQVGAEEYAAISNNGGRVQVWTDIPLNGTYDGSWREAEFNLQDATTHISSSMYEVSMDGWEADGDVTHLHAVIGIVVDTLINRVFQFTYRIKYDSGQVDWFGDSRSNGSVVLETMGRFDGGIALFDGWANLDNDSWLFRSESECLEQTVAKVDRSQYRIWSLGEESLLAEPKAASILFLVPRHHKPLVPTPTYIFSASRGLVITLVVDDVIAVTGAGSLAIQTAGQTSDAEKRLKELFSRTGLDNWRIFASDPKTHTVAIASNVGQDLVKALVIPLWSSPWTRHSVSIPYSEITGIFTKNLNQDVVVFSPYKLQVWVFKQGCNVESVSLAYVPTGNAFVITLVHHLTGADSKQSARGWMAAIFSKHRILSSPTSATLPTPSASPKSTCHVEPAKGPTPSTSLSAQSIVTQSNASESFAASRKNISTSQGVLGLFKSIFTSLGIFLRVFCRLFCGRTQSLATSRPRPPPFPSPISPTNERTSISCETGSTTSSYGTIAHIRQGGLHAQVAAPDDEKLFGELQYDVGDLHLNTTTATVAIISVSQDADHREMHDKCIERSVVFLDGSNLQCAVSKCSVVFVDGLPGRKPNILEGSCSLLEYQLNWENSQSGRGIQIQSPRYEKSQIQRSL</sequence>
<feature type="compositionally biased region" description="Polar residues" evidence="1">
    <location>
        <begin position="33"/>
        <end position="51"/>
    </location>
</feature>
<reference evidence="2 3" key="1">
    <citation type="journal article" date="2018" name="Evol. Lett.">
        <title>Horizontal gene cluster transfer increased hallucinogenic mushroom diversity.</title>
        <authorList>
            <person name="Reynolds H.T."/>
            <person name="Vijayakumar V."/>
            <person name="Gluck-Thaler E."/>
            <person name="Korotkin H.B."/>
            <person name="Matheny P.B."/>
            <person name="Slot J.C."/>
        </authorList>
    </citation>
    <scope>NUCLEOTIDE SEQUENCE [LARGE SCALE GENOMIC DNA]</scope>
    <source>
        <strain evidence="2 3">2629</strain>
    </source>
</reference>
<proteinExistence type="predicted"/>
<accession>A0A409V9T5</accession>
<evidence type="ECO:0000313" key="2">
    <source>
        <dbReference type="EMBL" id="PPQ63534.1"/>
    </source>
</evidence>
<dbReference type="OrthoDB" id="3178019at2759"/>
<organism evidence="2 3">
    <name type="scientific">Panaeolus cyanescens</name>
    <dbReference type="NCBI Taxonomy" id="181874"/>
    <lineage>
        <taxon>Eukaryota</taxon>
        <taxon>Fungi</taxon>
        <taxon>Dikarya</taxon>
        <taxon>Basidiomycota</taxon>
        <taxon>Agaricomycotina</taxon>
        <taxon>Agaricomycetes</taxon>
        <taxon>Agaricomycetidae</taxon>
        <taxon>Agaricales</taxon>
        <taxon>Agaricineae</taxon>
        <taxon>Galeropsidaceae</taxon>
        <taxon>Panaeolus</taxon>
    </lineage>
</organism>
<feature type="compositionally biased region" description="Polar residues" evidence="1">
    <location>
        <begin position="623"/>
        <end position="632"/>
    </location>
</feature>
<comment type="caution">
    <text evidence="2">The sequence shown here is derived from an EMBL/GenBank/DDBJ whole genome shotgun (WGS) entry which is preliminary data.</text>
</comment>
<dbReference type="InParanoid" id="A0A409V9T5"/>
<feature type="region of interest" description="Disordered" evidence="1">
    <location>
        <begin position="22"/>
        <end position="52"/>
    </location>
</feature>
<feature type="region of interest" description="Disordered" evidence="1">
    <location>
        <begin position="520"/>
        <end position="550"/>
    </location>
</feature>